<evidence type="ECO:0000313" key="3">
    <source>
        <dbReference type="EnsemblPlants" id="OMERI02G19190.1"/>
    </source>
</evidence>
<keyword evidence="2" id="KW-0732">Signal</keyword>
<dbReference type="eggNOG" id="ENOG502RZ51">
    <property type="taxonomic scope" value="Eukaryota"/>
</dbReference>
<accession>A0A0E0CLJ6</accession>
<feature type="region of interest" description="Disordered" evidence="1">
    <location>
        <begin position="155"/>
        <end position="182"/>
    </location>
</feature>
<reference evidence="3" key="2">
    <citation type="submission" date="2018-05" db="EMBL/GenBank/DDBJ databases">
        <title>OmerRS3 (Oryza meridionalis Reference Sequence Version 3).</title>
        <authorList>
            <person name="Zhang J."/>
            <person name="Kudrna D."/>
            <person name="Lee S."/>
            <person name="Talag J."/>
            <person name="Welchert J."/>
            <person name="Wing R.A."/>
        </authorList>
    </citation>
    <scope>NUCLEOTIDE SEQUENCE [LARGE SCALE GENOMIC DNA]</scope>
    <source>
        <strain evidence="3">cv. OR44</strain>
    </source>
</reference>
<reference evidence="3" key="1">
    <citation type="submission" date="2015-04" db="UniProtKB">
        <authorList>
            <consortium name="EnsemblPlants"/>
        </authorList>
    </citation>
    <scope>IDENTIFICATION</scope>
</reference>
<dbReference type="Proteomes" id="UP000008021">
    <property type="component" value="Chromosome 2"/>
</dbReference>
<evidence type="ECO:0000313" key="4">
    <source>
        <dbReference type="Proteomes" id="UP000008021"/>
    </source>
</evidence>
<keyword evidence="4" id="KW-1185">Reference proteome</keyword>
<evidence type="ECO:0000256" key="2">
    <source>
        <dbReference type="SAM" id="SignalP"/>
    </source>
</evidence>
<organism evidence="3">
    <name type="scientific">Oryza meridionalis</name>
    <dbReference type="NCBI Taxonomy" id="40149"/>
    <lineage>
        <taxon>Eukaryota</taxon>
        <taxon>Viridiplantae</taxon>
        <taxon>Streptophyta</taxon>
        <taxon>Embryophyta</taxon>
        <taxon>Tracheophyta</taxon>
        <taxon>Spermatophyta</taxon>
        <taxon>Magnoliopsida</taxon>
        <taxon>Liliopsida</taxon>
        <taxon>Poales</taxon>
        <taxon>Poaceae</taxon>
        <taxon>BOP clade</taxon>
        <taxon>Oryzoideae</taxon>
        <taxon>Oryzeae</taxon>
        <taxon>Oryzinae</taxon>
        <taxon>Oryza</taxon>
    </lineage>
</organism>
<name>A0A0E0CLJ6_9ORYZ</name>
<dbReference type="AlphaFoldDB" id="A0A0E0CLJ6"/>
<sequence length="204" mass="19618">MAPRLAVVVVVALAAAVAHGEAGVRGAGTLRGSVACLDCAPGHDLSGVVVAVRCGGGGGGGGGAGQLRAAQTDERGGFDVAVPAGGGDVVDGRRSHPHQRCAARVLGGAEQLCAPGGLAVAPVVAAAGPEHGSYALASSLAVFTRCGGGGLASTAAATGNGQSPAPPRARRATPRAGRATPPPYAGPGLPLIYFFPFLPIIGIP</sequence>
<dbReference type="HOGENOM" id="CLU_107766_0_0_1"/>
<dbReference type="EnsemblPlants" id="OMERI02G19190.1">
    <property type="protein sequence ID" value="OMERI02G19190.1"/>
    <property type="gene ID" value="OMERI02G19190"/>
</dbReference>
<proteinExistence type="predicted"/>
<protein>
    <submittedName>
        <fullName evidence="3">Uncharacterized protein</fullName>
    </submittedName>
</protein>
<feature type="signal peptide" evidence="2">
    <location>
        <begin position="1"/>
        <end position="20"/>
    </location>
</feature>
<evidence type="ECO:0000256" key="1">
    <source>
        <dbReference type="SAM" id="MobiDB-lite"/>
    </source>
</evidence>
<dbReference type="Gramene" id="OMERI02G19190.1">
    <property type="protein sequence ID" value="OMERI02G19190.1"/>
    <property type="gene ID" value="OMERI02G19190"/>
</dbReference>
<feature type="chain" id="PRO_5002355878" evidence="2">
    <location>
        <begin position="21"/>
        <end position="204"/>
    </location>
</feature>